<evidence type="ECO:0000256" key="5">
    <source>
        <dbReference type="ARBA" id="ARBA00022692"/>
    </source>
</evidence>
<keyword evidence="9" id="KW-0594">Phospholipid biosynthesis</keyword>
<gene>
    <name evidence="13" type="ORF">F0U60_35350</name>
</gene>
<accession>A0ABY9X093</accession>
<feature type="transmembrane region" description="Helical" evidence="12">
    <location>
        <begin position="51"/>
        <end position="69"/>
    </location>
</feature>
<keyword evidence="6 12" id="KW-1133">Transmembrane helix</keyword>
<evidence type="ECO:0000256" key="10">
    <source>
        <dbReference type="ARBA" id="ARBA00023264"/>
    </source>
</evidence>
<keyword evidence="8 12" id="KW-0472">Membrane</keyword>
<evidence type="ECO:0000313" key="13">
    <source>
        <dbReference type="EMBL" id="WNG48808.1"/>
    </source>
</evidence>
<dbReference type="RefSeq" id="WP_395806466.1">
    <property type="nucleotide sequence ID" value="NZ_CP043494.1"/>
</dbReference>
<keyword evidence="3" id="KW-0444">Lipid biosynthesis</keyword>
<protein>
    <submittedName>
        <fullName evidence="13">CDP-diacylglycerol--serine O-phosphatidyltransferase</fullName>
    </submittedName>
</protein>
<dbReference type="InterPro" id="IPR050324">
    <property type="entry name" value="CDP-alcohol_PTase-I"/>
</dbReference>
<dbReference type="PROSITE" id="PS00379">
    <property type="entry name" value="CDP_ALCOHOL_P_TRANSF"/>
    <property type="match status" value="1"/>
</dbReference>
<dbReference type="InterPro" id="IPR043130">
    <property type="entry name" value="CDP-OH_PTrfase_TM_dom"/>
</dbReference>
<evidence type="ECO:0000256" key="7">
    <source>
        <dbReference type="ARBA" id="ARBA00023098"/>
    </source>
</evidence>
<evidence type="ECO:0000256" key="6">
    <source>
        <dbReference type="ARBA" id="ARBA00022989"/>
    </source>
</evidence>
<dbReference type="Gene3D" id="1.20.120.1760">
    <property type="match status" value="1"/>
</dbReference>
<feature type="transmembrane region" description="Helical" evidence="12">
    <location>
        <begin position="115"/>
        <end position="136"/>
    </location>
</feature>
<dbReference type="InterPro" id="IPR000462">
    <property type="entry name" value="CDP-OH_P_trans"/>
</dbReference>
<keyword evidence="4 11" id="KW-0808">Transferase</keyword>
<evidence type="ECO:0000256" key="3">
    <source>
        <dbReference type="ARBA" id="ARBA00022516"/>
    </source>
</evidence>
<dbReference type="EMBL" id="CP043494">
    <property type="protein sequence ID" value="WNG48808.1"/>
    <property type="molecule type" value="Genomic_DNA"/>
</dbReference>
<keyword evidence="5 12" id="KW-0812">Transmembrane</keyword>
<evidence type="ECO:0000313" key="14">
    <source>
        <dbReference type="Proteomes" id="UP001611383"/>
    </source>
</evidence>
<name>A0ABY9X093_9BACT</name>
<keyword evidence="7" id="KW-0443">Lipid metabolism</keyword>
<evidence type="ECO:0000256" key="1">
    <source>
        <dbReference type="ARBA" id="ARBA00004141"/>
    </source>
</evidence>
<evidence type="ECO:0000256" key="2">
    <source>
        <dbReference type="ARBA" id="ARBA00010441"/>
    </source>
</evidence>
<keyword evidence="14" id="KW-1185">Reference proteome</keyword>
<feature type="transmembrane region" description="Helical" evidence="12">
    <location>
        <begin position="189"/>
        <end position="208"/>
    </location>
</feature>
<dbReference type="Proteomes" id="UP001611383">
    <property type="component" value="Chromosome"/>
</dbReference>
<evidence type="ECO:0000256" key="11">
    <source>
        <dbReference type="RuleBase" id="RU003750"/>
    </source>
</evidence>
<evidence type="ECO:0000256" key="4">
    <source>
        <dbReference type="ARBA" id="ARBA00022679"/>
    </source>
</evidence>
<dbReference type="InterPro" id="IPR048254">
    <property type="entry name" value="CDP_ALCOHOL_P_TRANSF_CS"/>
</dbReference>
<comment type="subcellular location">
    <subcellularLocation>
        <location evidence="1">Membrane</location>
        <topology evidence="1">Multi-pass membrane protein</topology>
    </subcellularLocation>
</comment>
<dbReference type="Pfam" id="PF01066">
    <property type="entry name" value="CDP-OH_P_transf"/>
    <property type="match status" value="1"/>
</dbReference>
<comment type="similarity">
    <text evidence="2 11">Belongs to the CDP-alcohol phosphatidyltransferase class-I family.</text>
</comment>
<evidence type="ECO:0000256" key="8">
    <source>
        <dbReference type="ARBA" id="ARBA00023136"/>
    </source>
</evidence>
<keyword evidence="10" id="KW-1208">Phospholipid metabolism</keyword>
<proteinExistence type="inferred from homology"/>
<reference evidence="13 14" key="1">
    <citation type="submission" date="2019-08" db="EMBL/GenBank/DDBJ databases">
        <title>Archangium and Cystobacter genomes.</title>
        <authorList>
            <person name="Chen I.-C.K."/>
            <person name="Wielgoss S."/>
        </authorList>
    </citation>
    <scope>NUCLEOTIDE SEQUENCE [LARGE SCALE GENOMIC DNA]</scope>
    <source>
        <strain evidence="13 14">Cbm 6</strain>
    </source>
</reference>
<evidence type="ECO:0000256" key="12">
    <source>
        <dbReference type="SAM" id="Phobius"/>
    </source>
</evidence>
<feature type="transmembrane region" description="Helical" evidence="12">
    <location>
        <begin position="148"/>
        <end position="169"/>
    </location>
</feature>
<evidence type="ECO:0000256" key="9">
    <source>
        <dbReference type="ARBA" id="ARBA00023209"/>
    </source>
</evidence>
<organism evidence="13 14">
    <name type="scientific">Archangium minus</name>
    <dbReference type="NCBI Taxonomy" id="83450"/>
    <lineage>
        <taxon>Bacteria</taxon>
        <taxon>Pseudomonadati</taxon>
        <taxon>Myxococcota</taxon>
        <taxon>Myxococcia</taxon>
        <taxon>Myxococcales</taxon>
        <taxon>Cystobacterineae</taxon>
        <taxon>Archangiaceae</taxon>
        <taxon>Archangium</taxon>
    </lineage>
</organism>
<sequence>MTPESQQKREPRHFSMIRTFTPADFVTLGNAFSGAGAILSQMQYLATGMPHWLWLAFGLMPLAFILDALDGRIARWRFQSSPLGADLDSLSDVISFGMAPAALAFAMGMRGGLDVAVLLYFVGCGISRLARFNVTAASLSDGTGKVKYFEGTPIPTSLALVMVLAFFFWKGRTGDDLPFGVWHVGAFDMHPLVLIYFASGSAMISKTLRIPKF</sequence>
<dbReference type="PANTHER" id="PTHR14269">
    <property type="entry name" value="CDP-DIACYLGLYCEROL--GLYCEROL-3-PHOSPHATE 3-PHOSPHATIDYLTRANSFERASE-RELATED"/>
    <property type="match status" value="1"/>
</dbReference>
<dbReference type="PANTHER" id="PTHR14269:SF61">
    <property type="entry name" value="CDP-DIACYLGLYCEROL--SERINE O-PHOSPHATIDYLTRANSFERASE"/>
    <property type="match status" value="1"/>
</dbReference>